<reference evidence="2 3" key="1">
    <citation type="submission" date="2018-06" db="EMBL/GenBank/DDBJ databases">
        <title>Complete genome sequencing of Azospirillum sp. M2T2B2.</title>
        <authorList>
            <person name="Heo J."/>
            <person name="Kim S.-J."/>
            <person name="Kwon S.-W."/>
            <person name="Anandham R."/>
        </authorList>
    </citation>
    <scope>NUCLEOTIDE SEQUENCE [LARGE SCALE GENOMIC DNA]</scope>
    <source>
        <strain evidence="2 3">M2T2B2</strain>
        <plasmid evidence="2 3">unnamed5</plasmid>
    </source>
</reference>
<evidence type="ECO:0000256" key="1">
    <source>
        <dbReference type="SAM" id="Phobius"/>
    </source>
</evidence>
<dbReference type="AlphaFoldDB" id="A0A2U9SEP8"/>
<keyword evidence="1" id="KW-0472">Membrane</keyword>
<dbReference type="OrthoDB" id="7306718at2"/>
<sequence length="133" mass="13829">MVPLPSSTEGRLLLAAFFVLLTLIGLSILGERSLPLFGGNRDLAARAYKALFVGLGGGMLGLAAPALVTGLIGRLRALFTRIEAKGAIADAILRDRALDQAQAAGFTLMALFLLAGGVAAVLVWTGILWPGER</sequence>
<keyword evidence="1" id="KW-0812">Transmembrane</keyword>
<proteinExistence type="predicted"/>
<keyword evidence="3" id="KW-1185">Reference proteome</keyword>
<dbReference type="RefSeq" id="WP_111070791.1">
    <property type="nucleotide sequence ID" value="NZ_CP029835.1"/>
</dbReference>
<organism evidence="2 3">
    <name type="scientific">Azospirillum ramasamyi</name>
    <dbReference type="NCBI Taxonomy" id="682998"/>
    <lineage>
        <taxon>Bacteria</taxon>
        <taxon>Pseudomonadati</taxon>
        <taxon>Pseudomonadota</taxon>
        <taxon>Alphaproteobacteria</taxon>
        <taxon>Rhodospirillales</taxon>
        <taxon>Azospirillaceae</taxon>
        <taxon>Azospirillum</taxon>
    </lineage>
</organism>
<geneLocation type="plasmid" evidence="2 3">
    <name>unnamed5</name>
</geneLocation>
<dbReference type="Proteomes" id="UP000249605">
    <property type="component" value="Plasmid unnamed5"/>
</dbReference>
<evidence type="ECO:0000313" key="3">
    <source>
        <dbReference type="Proteomes" id="UP000249605"/>
    </source>
</evidence>
<feature type="transmembrane region" description="Helical" evidence="1">
    <location>
        <begin position="103"/>
        <end position="129"/>
    </location>
</feature>
<accession>A0A2U9SEP8</accession>
<feature type="transmembrane region" description="Helical" evidence="1">
    <location>
        <begin position="50"/>
        <end position="72"/>
    </location>
</feature>
<gene>
    <name evidence="2" type="ORF">DM194_27450</name>
</gene>
<protein>
    <submittedName>
        <fullName evidence="2">Uncharacterized protein</fullName>
    </submittedName>
</protein>
<keyword evidence="2" id="KW-0614">Plasmid</keyword>
<name>A0A2U9SEP8_9PROT</name>
<evidence type="ECO:0000313" key="2">
    <source>
        <dbReference type="EMBL" id="AWU98002.1"/>
    </source>
</evidence>
<keyword evidence="1" id="KW-1133">Transmembrane helix</keyword>
<dbReference type="EMBL" id="CP029835">
    <property type="protein sequence ID" value="AWU98002.1"/>
    <property type="molecule type" value="Genomic_DNA"/>
</dbReference>
<feature type="transmembrane region" description="Helical" evidence="1">
    <location>
        <begin position="12"/>
        <end position="30"/>
    </location>
</feature>
<dbReference type="KEGG" id="azm:DM194_27450"/>